<dbReference type="SUPFAM" id="SSF50346">
    <property type="entry name" value="PRC-barrel domain"/>
    <property type="match status" value="1"/>
</dbReference>
<dbReference type="InterPro" id="IPR011961">
    <property type="entry name" value="RimM"/>
</dbReference>
<dbReference type="Pfam" id="PF01782">
    <property type="entry name" value="RimM"/>
    <property type="match status" value="1"/>
</dbReference>
<evidence type="ECO:0000256" key="4">
    <source>
        <dbReference type="ARBA" id="ARBA00023186"/>
    </source>
</evidence>
<evidence type="ECO:0000256" key="3">
    <source>
        <dbReference type="ARBA" id="ARBA00022552"/>
    </source>
</evidence>
<dbReference type="Proteomes" id="UP000057158">
    <property type="component" value="Chromosome"/>
</dbReference>
<dbReference type="Pfam" id="PF24986">
    <property type="entry name" value="PRC_RimM"/>
    <property type="match status" value="1"/>
</dbReference>
<proteinExistence type="inferred from homology"/>
<dbReference type="Gene3D" id="2.30.30.240">
    <property type="entry name" value="PRC-barrel domain"/>
    <property type="match status" value="1"/>
</dbReference>
<dbReference type="InterPro" id="IPR002676">
    <property type="entry name" value="RimM_N"/>
</dbReference>
<dbReference type="GO" id="GO:0005737">
    <property type="term" value="C:cytoplasm"/>
    <property type="evidence" value="ECO:0007669"/>
    <property type="project" value="UniProtKB-SubCell"/>
</dbReference>
<dbReference type="PATRIC" id="fig|1603606.3.peg.3176"/>
<protein>
    <recommendedName>
        <fullName evidence="5">Ribosome maturation factor RimM</fullName>
    </recommendedName>
</protein>
<keyword evidence="2 5" id="KW-0690">Ribosome biogenesis</keyword>
<accession>A0A0M3QGE4</accession>
<dbReference type="EMBL" id="CP010802">
    <property type="protein sequence ID" value="ALC17673.1"/>
    <property type="molecule type" value="Genomic_DNA"/>
</dbReference>
<dbReference type="GO" id="GO:0043022">
    <property type="term" value="F:ribosome binding"/>
    <property type="evidence" value="ECO:0007669"/>
    <property type="project" value="InterPro"/>
</dbReference>
<dbReference type="RefSeq" id="WP_053551669.1">
    <property type="nucleotide sequence ID" value="NZ_CP010802.1"/>
</dbReference>
<dbReference type="AlphaFoldDB" id="A0A0M3QGE4"/>
<evidence type="ECO:0000313" key="9">
    <source>
        <dbReference type="Proteomes" id="UP000057158"/>
    </source>
</evidence>
<evidence type="ECO:0000256" key="5">
    <source>
        <dbReference type="HAMAP-Rule" id="MF_00014"/>
    </source>
</evidence>
<reference evidence="8 9" key="1">
    <citation type="submission" date="2015-07" db="EMBL/GenBank/DDBJ databases">
        <title>Isolation and Genomic Characterization of a Novel Halophilic Metal-Reducing Deltaproteobacterium from the Deep Subsurface.</title>
        <authorList>
            <person name="Badalamenti J.P."/>
            <person name="Summers Z.M."/>
            <person name="Gralnick J.A."/>
            <person name="Bond D.R."/>
        </authorList>
    </citation>
    <scope>NUCLEOTIDE SEQUENCE [LARGE SCALE GENOMIC DNA]</scope>
    <source>
        <strain evidence="8 9">WTL</strain>
    </source>
</reference>
<dbReference type="HAMAP" id="MF_00014">
    <property type="entry name" value="Ribosome_mat_RimM"/>
    <property type="match status" value="1"/>
</dbReference>
<dbReference type="Gene3D" id="2.40.30.60">
    <property type="entry name" value="RimM"/>
    <property type="match status" value="1"/>
</dbReference>
<dbReference type="GO" id="GO:0006364">
    <property type="term" value="P:rRNA processing"/>
    <property type="evidence" value="ECO:0007669"/>
    <property type="project" value="UniProtKB-UniRule"/>
</dbReference>
<keyword evidence="1 5" id="KW-0963">Cytoplasm</keyword>
<comment type="subcellular location">
    <subcellularLocation>
        <location evidence="5">Cytoplasm</location>
    </subcellularLocation>
</comment>
<evidence type="ECO:0000259" key="6">
    <source>
        <dbReference type="Pfam" id="PF01782"/>
    </source>
</evidence>
<comment type="similarity">
    <text evidence="5">Belongs to the RimM family.</text>
</comment>
<name>A0A0M3QGE4_9BACT</name>
<dbReference type="InterPro" id="IPR036976">
    <property type="entry name" value="RimM_N_sf"/>
</dbReference>
<dbReference type="SUPFAM" id="SSF50447">
    <property type="entry name" value="Translation proteins"/>
    <property type="match status" value="1"/>
</dbReference>
<comment type="subunit">
    <text evidence="5">Binds ribosomal protein uS19.</text>
</comment>
<dbReference type="GO" id="GO:0005840">
    <property type="term" value="C:ribosome"/>
    <property type="evidence" value="ECO:0007669"/>
    <property type="project" value="InterPro"/>
</dbReference>
<dbReference type="NCBIfam" id="TIGR02273">
    <property type="entry name" value="16S_RimM"/>
    <property type="match status" value="1"/>
</dbReference>
<dbReference type="GO" id="GO:0042274">
    <property type="term" value="P:ribosomal small subunit biogenesis"/>
    <property type="evidence" value="ECO:0007669"/>
    <property type="project" value="UniProtKB-UniRule"/>
</dbReference>
<gene>
    <name evidence="5 8" type="primary">rimM</name>
    <name evidence="8" type="ORF">DSOUD_2945</name>
</gene>
<comment type="domain">
    <text evidence="5">The PRC barrel domain binds ribosomal protein uS19.</text>
</comment>
<feature type="domain" description="RimM N-terminal" evidence="6">
    <location>
        <begin position="11"/>
        <end position="89"/>
    </location>
</feature>
<evidence type="ECO:0000313" key="8">
    <source>
        <dbReference type="EMBL" id="ALC17673.1"/>
    </source>
</evidence>
<dbReference type="InterPro" id="IPR011033">
    <property type="entry name" value="PRC_barrel-like_sf"/>
</dbReference>
<evidence type="ECO:0000256" key="2">
    <source>
        <dbReference type="ARBA" id="ARBA00022517"/>
    </source>
</evidence>
<organism evidence="8 9">
    <name type="scientific">Desulfuromonas soudanensis</name>
    <dbReference type="NCBI Taxonomy" id="1603606"/>
    <lineage>
        <taxon>Bacteria</taxon>
        <taxon>Pseudomonadati</taxon>
        <taxon>Thermodesulfobacteriota</taxon>
        <taxon>Desulfuromonadia</taxon>
        <taxon>Desulfuromonadales</taxon>
        <taxon>Desulfuromonadaceae</taxon>
        <taxon>Desulfuromonas</taxon>
    </lineage>
</organism>
<keyword evidence="9" id="KW-1185">Reference proteome</keyword>
<dbReference type="InterPro" id="IPR056792">
    <property type="entry name" value="PRC_RimM"/>
</dbReference>
<dbReference type="InterPro" id="IPR009000">
    <property type="entry name" value="Transl_B-barrel_sf"/>
</dbReference>
<dbReference type="STRING" id="1603606.DSOUD_2945"/>
<dbReference type="PANTHER" id="PTHR33692:SF1">
    <property type="entry name" value="RIBOSOME MATURATION FACTOR RIMM"/>
    <property type="match status" value="1"/>
</dbReference>
<dbReference type="KEGG" id="des:DSOUD_2945"/>
<keyword evidence="4 5" id="KW-0143">Chaperone</keyword>
<dbReference type="PANTHER" id="PTHR33692">
    <property type="entry name" value="RIBOSOME MATURATION FACTOR RIMM"/>
    <property type="match status" value="1"/>
</dbReference>
<comment type="function">
    <text evidence="5">An accessory protein needed during the final step in the assembly of 30S ribosomal subunit, possibly for assembly of the head region. Essential for efficient processing of 16S rRNA. May be needed both before and after RbfA during the maturation of 16S rRNA. It has affinity for free ribosomal 30S subunits but not for 70S ribosomes.</text>
</comment>
<sequence>MKPEQDQLLVFGVVAGTHGLKGDLKVRPSSGDSDSLLEAPEIFLRRGTEVPVSHKPARVAPHKGNILLRLQGLESIEAVQPLVGCEVLMRYGDLPDLADDEFYWFEIEGLTVVDQSLGEIGILEDMFSTAAHDIYVVRGRFGEILIPAVDEFVLGVDQEERRMTVDLPEGLVPDADEV</sequence>
<evidence type="ECO:0000256" key="1">
    <source>
        <dbReference type="ARBA" id="ARBA00022490"/>
    </source>
</evidence>
<feature type="domain" description="Ribosome maturation factor RimM PRC barrel" evidence="7">
    <location>
        <begin position="104"/>
        <end position="171"/>
    </location>
</feature>
<keyword evidence="3 5" id="KW-0698">rRNA processing</keyword>
<evidence type="ECO:0000259" key="7">
    <source>
        <dbReference type="Pfam" id="PF24986"/>
    </source>
</evidence>